<keyword evidence="2" id="KW-1185">Reference proteome</keyword>
<reference evidence="1 2" key="1">
    <citation type="journal article" date="2010" name="Stand. Genomic Sci.">
        <title>Complete genome sequence of Meiothermus silvanus type strain (VI-R2).</title>
        <authorList>
            <person name="Sikorski J."/>
            <person name="Tindall B.J."/>
            <person name="Lowry S."/>
            <person name="Lucas S."/>
            <person name="Nolan M."/>
            <person name="Copeland A."/>
            <person name="Glavina Del Rio T."/>
            <person name="Tice H."/>
            <person name="Cheng J.F."/>
            <person name="Han C."/>
            <person name="Pitluck S."/>
            <person name="Liolios K."/>
            <person name="Ivanova N."/>
            <person name="Mavromatis K."/>
            <person name="Mikhailova N."/>
            <person name="Pati A."/>
            <person name="Goodwin L."/>
            <person name="Chen A."/>
            <person name="Palaniappan K."/>
            <person name="Land M."/>
            <person name="Hauser L."/>
            <person name="Chang Y.J."/>
            <person name="Jeffries C.D."/>
            <person name="Rohde M."/>
            <person name="Goker M."/>
            <person name="Woyke T."/>
            <person name="Bristow J."/>
            <person name="Eisen J.A."/>
            <person name="Markowitz V."/>
            <person name="Hugenholtz P."/>
            <person name="Kyrpides N.C."/>
            <person name="Klenk H.P."/>
            <person name="Lapidus A."/>
        </authorList>
    </citation>
    <scope>NUCLEOTIDE SEQUENCE [LARGE SCALE GENOMIC DNA]</scope>
    <source>
        <strain evidence="2">ATCC 700542 / DSM 9946 / VI-R2</strain>
    </source>
</reference>
<sequence>MFGLDISNILAQIRGQLAPELERLKVELECKLDALISAVLSGPRGQEYEFGRGKPEVRGHDPAVFPAIVKLAGKQRANLAALLSKTVTRGFAANIGTNPAILRFWKEQSPEPSAPFTLLPGQTVDFSWFFDEISVEEATPGQPVEVEVLAQ</sequence>
<proteinExistence type="predicted"/>
<dbReference type="RefSeq" id="WP_013158209.1">
    <property type="nucleotide sequence ID" value="NC_014212.1"/>
</dbReference>
<protein>
    <submittedName>
        <fullName evidence="1">Uncharacterized protein</fullName>
    </submittedName>
</protein>
<evidence type="ECO:0000313" key="1">
    <source>
        <dbReference type="EMBL" id="ADH63652.1"/>
    </source>
</evidence>
<gene>
    <name evidence="1" type="ordered locus">Mesil_1774</name>
</gene>
<dbReference type="AlphaFoldDB" id="D7BFU9"/>
<evidence type="ECO:0000313" key="2">
    <source>
        <dbReference type="Proteomes" id="UP000001916"/>
    </source>
</evidence>
<organism evidence="1 2">
    <name type="scientific">Allomeiothermus silvanus (strain ATCC 700542 / DSM 9946 / NBRC 106475 / NCIMB 13440 / VI-R2)</name>
    <name type="common">Thermus silvanus</name>
    <dbReference type="NCBI Taxonomy" id="526227"/>
    <lineage>
        <taxon>Bacteria</taxon>
        <taxon>Thermotogati</taxon>
        <taxon>Deinococcota</taxon>
        <taxon>Deinococci</taxon>
        <taxon>Thermales</taxon>
        <taxon>Thermaceae</taxon>
        <taxon>Allomeiothermus</taxon>
    </lineage>
</organism>
<accession>D7BFU9</accession>
<name>D7BFU9_ALLS1</name>
<dbReference type="HOGENOM" id="CLU_1729218_0_0_0"/>
<dbReference type="KEGG" id="msv:Mesil_1774"/>
<dbReference type="Proteomes" id="UP000001916">
    <property type="component" value="Chromosome"/>
</dbReference>
<dbReference type="EMBL" id="CP002042">
    <property type="protein sequence ID" value="ADH63652.1"/>
    <property type="molecule type" value="Genomic_DNA"/>
</dbReference>
<dbReference type="STRING" id="526227.Mesil_1774"/>